<dbReference type="EMBL" id="CAEZUK010000122">
    <property type="protein sequence ID" value="CAB4602312.1"/>
    <property type="molecule type" value="Genomic_DNA"/>
</dbReference>
<organism evidence="2">
    <name type="scientific">freshwater metagenome</name>
    <dbReference type="NCBI Taxonomy" id="449393"/>
    <lineage>
        <taxon>unclassified sequences</taxon>
        <taxon>metagenomes</taxon>
        <taxon>ecological metagenomes</taxon>
    </lineage>
</organism>
<gene>
    <name evidence="1" type="ORF">UFOPK1421_01564</name>
    <name evidence="2" type="ORF">UFOPK1820_00818</name>
</gene>
<evidence type="ECO:0000313" key="1">
    <source>
        <dbReference type="EMBL" id="CAB4555538.1"/>
    </source>
</evidence>
<sequence>MAFGQSPGPPASHSQLKQLADLLSAAGYSDFRDARGPMHFNQRQAGGKFTRQEAEDFIAQLEQEAETQPDTPPDVVVARSIKPKASPQRITTTEKTVRDLPDSVLAAELQRRGWIVVEP</sequence>
<dbReference type="EMBL" id="CAEZSL010000241">
    <property type="protein sequence ID" value="CAB4555538.1"/>
    <property type="molecule type" value="Genomic_DNA"/>
</dbReference>
<name>A0A6J6GLU6_9ZZZZ</name>
<evidence type="ECO:0000313" key="2">
    <source>
        <dbReference type="EMBL" id="CAB4602312.1"/>
    </source>
</evidence>
<dbReference type="AlphaFoldDB" id="A0A6J6GLU6"/>
<proteinExistence type="predicted"/>
<protein>
    <submittedName>
        <fullName evidence="2">Unannotated protein</fullName>
    </submittedName>
</protein>
<accession>A0A6J6GLU6</accession>
<reference evidence="2" key="1">
    <citation type="submission" date="2020-05" db="EMBL/GenBank/DDBJ databases">
        <authorList>
            <person name="Chiriac C."/>
            <person name="Salcher M."/>
            <person name="Ghai R."/>
            <person name="Kavagutti S V."/>
        </authorList>
    </citation>
    <scope>NUCLEOTIDE SEQUENCE</scope>
</reference>